<accession>A0ACC3BZS3</accession>
<gene>
    <name evidence="1" type="ORF">I4F81_006030</name>
</gene>
<sequence length="212" mass="24489">MQEVSERAWRLNARTIALAPPLQTASLISPRHPSLYIDALDQPALSSAFPFLFPFLPSCFRPPWRLSAAPPASAPAPPAWPPPPARPSSPRDSPWPPPPPPPPPPPSCPAALRWPWRSPWLPPLPSWAWHAPYPPPRRRCRSRTRPPPRRWRRWRRGRPSWAPSWTLSGGCRRSCQPTMWATSTGRERRWSPHSWVRWPRPLRALVPTRRRW</sequence>
<organism evidence="1 2">
    <name type="scientific">Pyropia yezoensis</name>
    <name type="common">Susabi-nori</name>
    <name type="synonym">Porphyra yezoensis</name>
    <dbReference type="NCBI Taxonomy" id="2788"/>
    <lineage>
        <taxon>Eukaryota</taxon>
        <taxon>Rhodophyta</taxon>
        <taxon>Bangiophyceae</taxon>
        <taxon>Bangiales</taxon>
        <taxon>Bangiaceae</taxon>
        <taxon>Pyropia</taxon>
    </lineage>
</organism>
<comment type="caution">
    <text evidence="1">The sequence shown here is derived from an EMBL/GenBank/DDBJ whole genome shotgun (WGS) entry which is preliminary data.</text>
</comment>
<protein>
    <submittedName>
        <fullName evidence="1">Uncharacterized protein</fullName>
    </submittedName>
</protein>
<name>A0ACC3BZS3_PYRYE</name>
<dbReference type="Proteomes" id="UP000798662">
    <property type="component" value="Chromosome 2"/>
</dbReference>
<proteinExistence type="predicted"/>
<keyword evidence="2" id="KW-1185">Reference proteome</keyword>
<reference evidence="1" key="1">
    <citation type="submission" date="2019-11" db="EMBL/GenBank/DDBJ databases">
        <title>Nori genome reveals adaptations in red seaweeds to the harsh intertidal environment.</title>
        <authorList>
            <person name="Wang D."/>
            <person name="Mao Y."/>
        </authorList>
    </citation>
    <scope>NUCLEOTIDE SEQUENCE</scope>
    <source>
        <tissue evidence="1">Gametophyte</tissue>
    </source>
</reference>
<evidence type="ECO:0000313" key="2">
    <source>
        <dbReference type="Proteomes" id="UP000798662"/>
    </source>
</evidence>
<evidence type="ECO:0000313" key="1">
    <source>
        <dbReference type="EMBL" id="KAK1863475.1"/>
    </source>
</evidence>
<dbReference type="EMBL" id="CM020619">
    <property type="protein sequence ID" value="KAK1863475.1"/>
    <property type="molecule type" value="Genomic_DNA"/>
</dbReference>